<keyword evidence="2" id="KW-0812">Transmembrane</keyword>
<gene>
    <name evidence="3" type="ORF">E4U91_36485</name>
</gene>
<keyword evidence="2" id="KW-1133">Transmembrane helix</keyword>
<name>A0A4U5W5C9_STRLS</name>
<keyword evidence="2" id="KW-0472">Membrane</keyword>
<dbReference type="Proteomes" id="UP000305929">
    <property type="component" value="Unassembled WGS sequence"/>
</dbReference>
<sequence length="118" mass="12868">MSSSVFGKIESGSTGVPAVDTIVVWCVAGTALAGILVMLWRLVRGMRRVVMRVDDFVDDWQEVGSRPGVAARPAVMARLDAIESRLTSVEHEVRPNSGSSLRDAVDRVDRRTAQLTED</sequence>
<evidence type="ECO:0000313" key="3">
    <source>
        <dbReference type="EMBL" id="TKS96439.1"/>
    </source>
</evidence>
<proteinExistence type="predicted"/>
<keyword evidence="4" id="KW-1185">Reference proteome</keyword>
<evidence type="ECO:0008006" key="5">
    <source>
        <dbReference type="Google" id="ProtNLM"/>
    </source>
</evidence>
<evidence type="ECO:0000256" key="2">
    <source>
        <dbReference type="SAM" id="Phobius"/>
    </source>
</evidence>
<dbReference type="OrthoDB" id="4231640at2"/>
<evidence type="ECO:0000256" key="1">
    <source>
        <dbReference type="SAM" id="MobiDB-lite"/>
    </source>
</evidence>
<protein>
    <recommendedName>
        <fullName evidence="5">DUF2746 domain-containing protein</fullName>
    </recommendedName>
</protein>
<evidence type="ECO:0000313" key="4">
    <source>
        <dbReference type="Proteomes" id="UP000305929"/>
    </source>
</evidence>
<feature type="transmembrane region" description="Helical" evidence="2">
    <location>
        <begin position="22"/>
        <end position="43"/>
    </location>
</feature>
<reference evidence="3 4" key="1">
    <citation type="submission" date="2019-04" db="EMBL/GenBank/DDBJ databases">
        <title>Streptomyces lasaliensis sp. nov., an Actinomycete isolated from soil which produces the polyether antibiotic lasalocid.</title>
        <authorList>
            <person name="Erwin G."/>
            <person name="Haber C."/>
        </authorList>
    </citation>
    <scope>NUCLEOTIDE SEQUENCE [LARGE SCALE GENOMIC DNA]</scope>
    <source>
        <strain evidence="3 4">X-537</strain>
    </source>
</reference>
<comment type="caution">
    <text evidence="3">The sequence shown here is derived from an EMBL/GenBank/DDBJ whole genome shotgun (WGS) entry which is preliminary data.</text>
</comment>
<dbReference type="AlphaFoldDB" id="A0A4U5W5C9"/>
<accession>A0A4U5W5C9</accession>
<feature type="compositionally biased region" description="Basic and acidic residues" evidence="1">
    <location>
        <begin position="103"/>
        <end position="112"/>
    </location>
</feature>
<feature type="region of interest" description="Disordered" evidence="1">
    <location>
        <begin position="90"/>
        <end position="118"/>
    </location>
</feature>
<dbReference type="EMBL" id="SZNQ01000003">
    <property type="protein sequence ID" value="TKS96439.1"/>
    <property type="molecule type" value="Genomic_DNA"/>
</dbReference>
<organism evidence="3 4">
    <name type="scientific">Streptomyces lasalocidi</name>
    <name type="common">Streptomyces lasaliensis</name>
    <dbReference type="NCBI Taxonomy" id="324833"/>
    <lineage>
        <taxon>Bacteria</taxon>
        <taxon>Bacillati</taxon>
        <taxon>Actinomycetota</taxon>
        <taxon>Actinomycetes</taxon>
        <taxon>Kitasatosporales</taxon>
        <taxon>Streptomycetaceae</taxon>
        <taxon>Streptomyces</taxon>
    </lineage>
</organism>